<dbReference type="Proteomes" id="UP000053424">
    <property type="component" value="Unassembled WGS sequence"/>
</dbReference>
<feature type="region of interest" description="Disordered" evidence="1">
    <location>
        <begin position="96"/>
        <end position="137"/>
    </location>
</feature>
<name>A0A0C3CWP2_HEBCY</name>
<feature type="compositionally biased region" description="Polar residues" evidence="1">
    <location>
        <begin position="448"/>
        <end position="458"/>
    </location>
</feature>
<feature type="region of interest" description="Disordered" evidence="1">
    <location>
        <begin position="443"/>
        <end position="475"/>
    </location>
</feature>
<dbReference type="HOGENOM" id="CLU_021108_4_1_1"/>
<organism evidence="2 3">
    <name type="scientific">Hebeloma cylindrosporum</name>
    <dbReference type="NCBI Taxonomy" id="76867"/>
    <lineage>
        <taxon>Eukaryota</taxon>
        <taxon>Fungi</taxon>
        <taxon>Dikarya</taxon>
        <taxon>Basidiomycota</taxon>
        <taxon>Agaricomycotina</taxon>
        <taxon>Agaricomycetes</taxon>
        <taxon>Agaricomycetidae</taxon>
        <taxon>Agaricales</taxon>
        <taxon>Agaricineae</taxon>
        <taxon>Hymenogastraceae</taxon>
        <taxon>Hebeloma</taxon>
    </lineage>
</organism>
<dbReference type="EMBL" id="KN831768">
    <property type="protein sequence ID" value="KIM48564.1"/>
    <property type="molecule type" value="Genomic_DNA"/>
</dbReference>
<proteinExistence type="predicted"/>
<feature type="region of interest" description="Disordered" evidence="1">
    <location>
        <begin position="1"/>
        <end position="52"/>
    </location>
</feature>
<gene>
    <name evidence="2" type="ORF">M413DRAFT_81374</name>
</gene>
<dbReference type="AlphaFoldDB" id="A0A0C3CWP2"/>
<reference evidence="3" key="2">
    <citation type="submission" date="2015-01" db="EMBL/GenBank/DDBJ databases">
        <title>Evolutionary Origins and Diversification of the Mycorrhizal Mutualists.</title>
        <authorList>
            <consortium name="DOE Joint Genome Institute"/>
            <consortium name="Mycorrhizal Genomics Consortium"/>
            <person name="Kohler A."/>
            <person name="Kuo A."/>
            <person name="Nagy L.G."/>
            <person name="Floudas D."/>
            <person name="Copeland A."/>
            <person name="Barry K.W."/>
            <person name="Cichocki N."/>
            <person name="Veneault-Fourrey C."/>
            <person name="LaButti K."/>
            <person name="Lindquist E.A."/>
            <person name="Lipzen A."/>
            <person name="Lundell T."/>
            <person name="Morin E."/>
            <person name="Murat C."/>
            <person name="Riley R."/>
            <person name="Ohm R."/>
            <person name="Sun H."/>
            <person name="Tunlid A."/>
            <person name="Henrissat B."/>
            <person name="Grigoriev I.V."/>
            <person name="Hibbett D.S."/>
            <person name="Martin F."/>
        </authorList>
    </citation>
    <scope>NUCLEOTIDE SEQUENCE [LARGE SCALE GENOMIC DNA]</scope>
    <source>
        <strain evidence="3">h7</strain>
    </source>
</reference>
<dbReference type="STRING" id="686832.A0A0C3CWP2"/>
<dbReference type="OrthoDB" id="3222453at2759"/>
<evidence type="ECO:0000256" key="1">
    <source>
        <dbReference type="SAM" id="MobiDB-lite"/>
    </source>
</evidence>
<reference evidence="2 3" key="1">
    <citation type="submission" date="2014-04" db="EMBL/GenBank/DDBJ databases">
        <authorList>
            <consortium name="DOE Joint Genome Institute"/>
            <person name="Kuo A."/>
            <person name="Gay G."/>
            <person name="Dore J."/>
            <person name="Kohler A."/>
            <person name="Nagy L.G."/>
            <person name="Floudas D."/>
            <person name="Copeland A."/>
            <person name="Barry K.W."/>
            <person name="Cichocki N."/>
            <person name="Veneault-Fourrey C."/>
            <person name="LaButti K."/>
            <person name="Lindquist E.A."/>
            <person name="Lipzen A."/>
            <person name="Lundell T."/>
            <person name="Morin E."/>
            <person name="Murat C."/>
            <person name="Sun H."/>
            <person name="Tunlid A."/>
            <person name="Henrissat B."/>
            <person name="Grigoriev I.V."/>
            <person name="Hibbett D.S."/>
            <person name="Martin F."/>
            <person name="Nordberg H.P."/>
            <person name="Cantor M.N."/>
            <person name="Hua S.X."/>
        </authorList>
    </citation>
    <scope>NUCLEOTIDE SEQUENCE [LARGE SCALE GENOMIC DNA]</scope>
    <source>
        <strain evidence="3">h7</strain>
    </source>
</reference>
<accession>A0A0C3CWP2</accession>
<evidence type="ECO:0000313" key="3">
    <source>
        <dbReference type="Proteomes" id="UP000053424"/>
    </source>
</evidence>
<keyword evidence="3" id="KW-1185">Reference proteome</keyword>
<sequence length="504" mass="54804">MPESPRGEPSATGLQSHTSLSPRPSRIPRLRSVAPNSGPPTISNTSAGAERRRVVPFRPANAQFQDAENVVVNGGQFTNARGHHLVNNVFITLPRRETDNGGEHPAPILQPTSMSQDEQTSDEVQISESQSMPTGDGDIMTIGSNSTSLTKKCNVVYETLLAPKERGYALWIPAPNKNLPLPYQRKGIQIGDVGIITPSGGFSFIFNICVPRDNAINPPSLPEDFVPIHPPIDRIDICRFTTFNAGSYLASTSIEKSQDDTISPGLSFRASASEGAILTMPEGAVSEDFENLPRFRKYVAANVEKWYRYINGPRGREAKNGDVRLVVGCDKATSWGMATLSNVSHRMRHSQLKFKPLDAQSSSPHSCGYTWEYSGTADVKVGPDREEIEELRRGDPDDSASGDKYLNQCLFVRTLNVTLNDGDWERLNNEIAIGYTPNSITEHEKLTPSLSPSNQDHLSSPPPTSSTSSNFGTQLCADGLPSSSLGINADRLTISVTPTATVRG</sequence>
<protein>
    <submittedName>
        <fullName evidence="2">Uncharacterized protein</fullName>
    </submittedName>
</protein>
<feature type="compositionally biased region" description="Polar residues" evidence="1">
    <location>
        <begin position="110"/>
        <end position="133"/>
    </location>
</feature>
<evidence type="ECO:0000313" key="2">
    <source>
        <dbReference type="EMBL" id="KIM48564.1"/>
    </source>
</evidence>